<feature type="repeat" description="WD" evidence="4">
    <location>
        <begin position="3667"/>
        <end position="3708"/>
    </location>
</feature>
<feature type="compositionally biased region" description="Basic residues" evidence="5">
    <location>
        <begin position="1"/>
        <end position="10"/>
    </location>
</feature>
<dbReference type="Pfam" id="PF02138">
    <property type="entry name" value="Beach"/>
    <property type="match status" value="1"/>
</dbReference>
<dbReference type="Gene3D" id="2.60.120.200">
    <property type="match status" value="1"/>
</dbReference>
<evidence type="ECO:0000259" key="6">
    <source>
        <dbReference type="PROSITE" id="PS50089"/>
    </source>
</evidence>
<dbReference type="FunFam" id="1.10.1540.10:FF:000001">
    <property type="entry name" value="neurobeachin isoform X1"/>
    <property type="match status" value="1"/>
</dbReference>
<evidence type="ECO:0000256" key="2">
    <source>
        <dbReference type="ARBA" id="ARBA00022737"/>
    </source>
</evidence>
<dbReference type="SUPFAM" id="SSF57850">
    <property type="entry name" value="RING/U-box"/>
    <property type="match status" value="1"/>
</dbReference>
<dbReference type="InterPro" id="IPR011993">
    <property type="entry name" value="PH-like_dom_sf"/>
</dbReference>
<dbReference type="PROSITE" id="PS50197">
    <property type="entry name" value="BEACH"/>
    <property type="match status" value="1"/>
</dbReference>
<dbReference type="PROSITE" id="PS51783">
    <property type="entry name" value="PH_BEACH"/>
    <property type="match status" value="1"/>
</dbReference>
<dbReference type="InterPro" id="IPR001680">
    <property type="entry name" value="WD40_rpt"/>
</dbReference>
<feature type="domain" description="BEACH-type PH" evidence="8">
    <location>
        <begin position="2893"/>
        <end position="3042"/>
    </location>
</feature>
<sequence length="3882" mass="428708">MKRIFHRRGRSPSASSPPDSPKHADSSAGSPRRAASASAKTFASKTGSELAEKRAAVGVATLHAKVVAFATSSLPGDQQEALGYLHNILVGDAQVLKPAESGRKLLNERDTNTLISVSAQRLRGCFSRALELFNAGRLDGNAHAKFLLTTEKEEREYVLQLLQMLKALVVIGDNAQALLLVGERIPSTFVKVVKALSDGGSGEDVQELERVMLDVLALLVTSPEVVQELNESSTLHRIFHLVFAEEKLQLAVLKVVEALVQGLQPSRWRSMVKQLYDERCLLDLIQRANGTGVLAKVVLVTALSLRGAITAGLSDLHRQVHADRQRHKFLTTFMQLFESRQRAICAGVTALSSLETLRQHDQDLADAVAELCLSGSETILPRGNVYQNKAFKLALDSAAPAVGQSLFNPEAFGLFSDILAYLHRATKVENEQYNDSQVCDELVNDRERLECRYLQKLCQIVVTYRFDYEFVSKINLIARAIEQLDDYSEMAQQTIMSVLSAVAIEAKVIPYVELDAINAFIRKDTFQRSSIHALLAFIANLLRFDEVYHQVLRSVGLVSTIVALFLDQTDAVCSDAGCTQIRVEYPTSTVRVGHPNDVANDPASADEKLIISLMASHCHQRARRRSSCRTVMSRSDYLVLIDIMKLFADGSRSSTAAMDEKHFERTLCGLPMLESVCALIGNATFQLEGLALWTSILRLSLVLQQDSVVLRNVINSFLQAVRYVTLAVYVPQDSDVTLAFPGSMAVLQGAIGHIESLLRPKSASTTVTTPYGDHSGCFEETPMRERIIGALLDCDIILSLLGVVCAVTKKWECASTSSSDATASCSTVMLSLQAIFSIVTTNAEAEQQLCSFISFGTFGDLISNLLARFVHSKSVAQEASGSQIPEAAPLVQSCVWYCVGFSVDDYDMISHQSFPSMDMQKKKERYSVSLRYPQLFAVGIQLLAMWAEELDTNATHQLLSTFLRISACPGNSHRLASANALEVLLRSFSAVSRRSKGLHGSRDDNLSQALRWETNAFHETAVSIVENVALASVSITAADYWIKMLLCLCRERPRKSRISRKTDRSSRSGSIIRTPIASHDIHENTAALSMDVPASPVSTLMRLLVKTTSATFERAKGAPGIEFDVSRDGYGCLQIPDVNARPGSSIEPATTTPSLSTFSHNSKVWPPPDGYSVMAWFRVDSFERKDDREKLYRECFMSNTCIHCRNKIQDECVLKCSHRACRGCIEALLNSGGECVVCNPPMFYIFRFRSSDGKSVSEAFLKGGKLYMRTSSNRASVYQFSHTPITMRQWYHVVFTHSRQRFQSSMVSCYLNGILQENVKISYPSGITGSQPLSGLLGVPSQARRCSSAKWMLGPFYLLDLPVSPPVVNAVFAAGPSYDRLFFGATGSNEIGVTFDHLSIPNMVMLDSYMWDPVRSLIDSVDVERGGRNKLLRRSLSLASAASSTAAAIVQDIKSSSNVFARIPSAAPLIHIPIPSDRIVVTYSARNGVAKELSMVPSSKLDGRPSGHLMGGTALCEAATMADAMFDIRSSGCQIAYGLLDEASTANEVELALDLLRLCMQSNFRNLAAMENDHGYGVVNYLLHQKASLLSASCLQILFRIVGVDFEVDTPERQSEIVAHVSRDSAIRNVQALQYFILDYSLWQKVTGTETAKLLFSTLYSCLAADDEAIRERNRAQLQSMSFIRQLLYVLMDPTVTDGVSRVVVDVILVCLTSPSRDSIVESNFADVTSFLAATLSPRFGRYRGDVIDEEIAVEEVLDSNDIMGDDGMFSATERNTEQFKMHTLASPTGRLCLSPRGSQRMDGNTWSEPKDPEEKPGTQLTNARLISHQAKIQELLLDALVKAVQKLDVKESREYGEDPDNGRSDMSSAGALKAVAPSSNSAGGAARMQLPAASRLTGFRKHLGMRWIEYFLFPGDETEFSLRVTPSTINAALRLLCTLLGNSRYESVFKKEGYYRLLAQGLPCNHTVFTTAAVNQRFPFQKMWYTLFGALLGTPIDGVPSEIRLEIDYLRKDFELNIQRDRVVNFSILNVIMVLLRRHFNDPVAIMSFAGDISVVATVDGEINQMSVDPHFAVPIPSTEQADIYQVEVLDFLQHIFENMPSLHSFVISGNEKMRLEFMEEVTRLICAAARAFLVERYPHSQGQVTKVLEDKQVVLTEYNIVVCRAELAEEAAATDQNGSDPFLHHSVAASGLRLLIAQLLKLLLDASNGSDIVEEYVDGTANSAVVLPPLHSGLVLRFQSLVVMGLLDHIRAKFDDDDILAKHKHFGTNVREFVKFVVGKMHSWQRPQHGDGCPAAFACCGRAHFVGGPSRLLEMVLFVLGEANIGASGVNGGGLSSLSAPSSFGGMLSEKLGKGKKRKPFRQLMDRMTRSAELDTLLSELYTALNSVILHVLHGRGAEVEDEELEAMLQQIHMHREVVFGSQDKKFLGCLCRYLLQLVGDSNVRPLQEAAAYLWIDLMLFQRTFVDNLLTVEIRKSGAPPYSVNLMKNGFDVLLKCADTPEERRIVQSSSFAKFSKWLELVGPPLKELENNLDRIYINFVVETKESVHETWTAYHKKANHRKSKYEKQFDARYDWFVSMENEYVESLLRSQQNEFRRQLKWKQDRVDRQKFVARQWESLQLDFQRNAFAGAKDKATEQKDGTKALVTSDNSLLMVEIANRSRYDFESSSPRHYSWRLDFTEGPYRMRKRLSRMLQSSESSRRFHGQQSPPARLCETSNKLKPRNSAQARNGGFHGSGRLQRRYSESDINLRTAKSREKASCGTAERLTTRQQSDESEAGSTRHIATKRAFGTSASLSAVLSSRERLRKGSFEALFTKYVKNERCPESFRFSRRSAGHESIVERGASADNEEEKAGDVIGVESSAVSESAVNSGSTVMEDVVDEKLRPLLMLGDEITDIYDCLRIDGMDSCPGVFLLCNDHVYIVDNYQRQSQPFVSSHSDIGSEHNSQIRVTEVPQGSTTLLERRLSWRLHESPHSQPVARSRDTHQCRFWAYEDITELHKRRYQLRHVALEFFANDGRNYLVTLESPEQRELVFHALLAKCPNVQGAASGLDGVSGGGDLYSQLRKLLRNSMTERWVQGDISNFAYLMHLNTLAGRSYNDLTQYPVFPWVLADYDSEILDLSDPNVYRDLRKPMGAIQREEEFRARYDGLLESLGAADDDAGDHPLSSRPFHYGTHYSSAAITLHYLMRLEPFTSHFRRLHGGKFDHADRLFTSIVGAWKSAAGFEGAQNGTQDVKELIPEFFYLPEFLENVNKCLFGTSQTGVVVGDVELPPWANGSPTEFVRLNRAALESPYVSANLHHWIDLIFGVKQQGPAAVEACNIFYHLTYEGSVDLDAITDASTKRAILDQITEFGQTPSQLFRTPHPVRAVSASAPTSISTNSSLFGGSLGPSSGSNAQGDSGNGSRVATSPVTARAALASSFLEGGEIISRMQTMLSSGPVLSGTFVGTTEATLSPVLETSPLLQQDPRRQVPVNPLLAFYRRGQQSSATSSNTSIHHIAWTSGGVTREEKLVAVGPKCLLIPPRNNEYLAWGFHDRSVKVVSTGCTEVGGHGSESKVIACLELDVDIDVATITTDGRIVITSSPSLPVMRVWRFNSTRRSLAASLAAASGSSSASATSSSAAAVATSLAAASALSAPHRRRTYTTMGPSSTRSLTLMGSVATPTHQHRITALQASRAYSVLVSGCAGGVAVLWDLNRRRFIRQLPPICGQDSGRVHGITTICINEVTGDIVVAAGSTFGVYNINGVLRVRLDDSVVVFQDPSALSPVFITSMAVNPGEACEWSAEKHVVTGHADGTLCVWAYSQSGGRDQSEHSQQSRRKDEWIIELQGRHKVTPSSAITAVCVTPDKRKLFTGTQDGQLSCWTASTSNASPTALHR</sequence>
<feature type="domain" description="RING-type" evidence="6">
    <location>
        <begin position="1201"/>
        <end position="1239"/>
    </location>
</feature>
<dbReference type="InterPro" id="IPR023362">
    <property type="entry name" value="PH-BEACH_dom"/>
</dbReference>
<feature type="domain" description="BEACH" evidence="7">
    <location>
        <begin position="3065"/>
        <end position="3372"/>
    </location>
</feature>
<dbReference type="Gene3D" id="1.10.1540.10">
    <property type="entry name" value="BEACH domain"/>
    <property type="match status" value="1"/>
</dbReference>
<dbReference type="InterPro" id="IPR000409">
    <property type="entry name" value="BEACH_dom"/>
</dbReference>
<feature type="region of interest" description="Disordered" evidence="5">
    <location>
        <begin position="3387"/>
        <end position="3412"/>
    </location>
</feature>
<dbReference type="SUPFAM" id="SSF49899">
    <property type="entry name" value="Concanavalin A-like lectins/glucanases"/>
    <property type="match status" value="1"/>
</dbReference>
<keyword evidence="3" id="KW-0479">Metal-binding</keyword>
<keyword evidence="3" id="KW-0862">Zinc</keyword>
<gene>
    <name evidence="9" type="ORF">PC129_g1667</name>
</gene>
<dbReference type="SMART" id="SM01026">
    <property type="entry name" value="Beach"/>
    <property type="match status" value="1"/>
</dbReference>
<name>A0A8T1IY07_9STRA</name>
<comment type="caution">
    <text evidence="9">The sequence shown here is derived from an EMBL/GenBank/DDBJ whole genome shotgun (WGS) entry which is preliminary data.</text>
</comment>
<dbReference type="Gene3D" id="2.130.10.10">
    <property type="entry name" value="YVTN repeat-like/Quinoprotein amine dehydrogenase"/>
    <property type="match status" value="2"/>
</dbReference>
<dbReference type="InterPro" id="IPR015943">
    <property type="entry name" value="WD40/YVTN_repeat-like_dom_sf"/>
</dbReference>
<dbReference type="SMART" id="SM00320">
    <property type="entry name" value="WD40"/>
    <property type="match status" value="3"/>
</dbReference>
<keyword evidence="2" id="KW-0677">Repeat</keyword>
<evidence type="ECO:0000256" key="1">
    <source>
        <dbReference type="ARBA" id="ARBA00022574"/>
    </source>
</evidence>
<dbReference type="PANTHER" id="PTHR46108">
    <property type="entry name" value="BLUE CHEESE"/>
    <property type="match status" value="1"/>
</dbReference>
<dbReference type="PROSITE" id="PS50082">
    <property type="entry name" value="WD_REPEATS_2"/>
    <property type="match status" value="1"/>
</dbReference>
<evidence type="ECO:0000259" key="8">
    <source>
        <dbReference type="PROSITE" id="PS51783"/>
    </source>
</evidence>
<feature type="region of interest" description="Disordered" evidence="5">
    <location>
        <begin position="1791"/>
        <end position="1819"/>
    </location>
</feature>
<dbReference type="CDD" id="cd01201">
    <property type="entry name" value="PH_BEACH"/>
    <property type="match status" value="1"/>
</dbReference>
<protein>
    <submittedName>
        <fullName evidence="9">BEACH domain-containing protein</fullName>
    </submittedName>
</protein>
<evidence type="ECO:0000313" key="10">
    <source>
        <dbReference type="Proteomes" id="UP000760860"/>
    </source>
</evidence>
<dbReference type="EMBL" id="RCMV01000027">
    <property type="protein sequence ID" value="KAG3227802.1"/>
    <property type="molecule type" value="Genomic_DNA"/>
</dbReference>
<proteinExistence type="predicted"/>
<dbReference type="CDD" id="cd06071">
    <property type="entry name" value="Beach"/>
    <property type="match status" value="1"/>
</dbReference>
<dbReference type="Pfam" id="PF14844">
    <property type="entry name" value="PH_BEACH"/>
    <property type="match status" value="1"/>
</dbReference>
<evidence type="ECO:0000256" key="5">
    <source>
        <dbReference type="SAM" id="MobiDB-lite"/>
    </source>
</evidence>
<dbReference type="GO" id="GO:0008270">
    <property type="term" value="F:zinc ion binding"/>
    <property type="evidence" value="ECO:0007669"/>
    <property type="project" value="UniProtKB-KW"/>
</dbReference>
<organism evidence="9 10">
    <name type="scientific">Phytophthora cactorum</name>
    <dbReference type="NCBI Taxonomy" id="29920"/>
    <lineage>
        <taxon>Eukaryota</taxon>
        <taxon>Sar</taxon>
        <taxon>Stramenopiles</taxon>
        <taxon>Oomycota</taxon>
        <taxon>Peronosporomycetes</taxon>
        <taxon>Peronosporales</taxon>
        <taxon>Peronosporaceae</taxon>
        <taxon>Phytophthora</taxon>
    </lineage>
</organism>
<evidence type="ECO:0000313" key="9">
    <source>
        <dbReference type="EMBL" id="KAG3227802.1"/>
    </source>
</evidence>
<dbReference type="InterPro" id="IPR001841">
    <property type="entry name" value="Znf_RING"/>
</dbReference>
<evidence type="ECO:0000259" key="7">
    <source>
        <dbReference type="PROSITE" id="PS50197"/>
    </source>
</evidence>
<evidence type="ECO:0000256" key="4">
    <source>
        <dbReference type="PROSITE-ProRule" id="PRU00221"/>
    </source>
</evidence>
<keyword evidence="3" id="KW-0863">Zinc-finger</keyword>
<dbReference type="InterPro" id="IPR036322">
    <property type="entry name" value="WD40_repeat_dom_sf"/>
</dbReference>
<dbReference type="SUPFAM" id="SSF50729">
    <property type="entry name" value="PH domain-like"/>
    <property type="match status" value="1"/>
</dbReference>
<reference evidence="9" key="1">
    <citation type="submission" date="2018-05" db="EMBL/GenBank/DDBJ databases">
        <title>Effector identification in a new, highly contiguous assembly of the strawberry crown rot pathogen Phytophthora cactorum.</title>
        <authorList>
            <person name="Armitage A.D."/>
            <person name="Nellist C.F."/>
            <person name="Bates H."/>
            <person name="Vickerstaff R.J."/>
            <person name="Harrison R.J."/>
        </authorList>
    </citation>
    <scope>NUCLEOTIDE SEQUENCE</scope>
    <source>
        <strain evidence="9">P421</strain>
    </source>
</reference>
<accession>A0A8T1IY07</accession>
<feature type="compositionally biased region" description="Polar residues" evidence="5">
    <location>
        <begin position="2708"/>
        <end position="2731"/>
    </location>
</feature>
<dbReference type="InterPro" id="IPR051944">
    <property type="entry name" value="BEACH_domain_protein"/>
</dbReference>
<dbReference type="PANTHER" id="PTHR46108:SF4">
    <property type="entry name" value="BLUE CHEESE"/>
    <property type="match status" value="1"/>
</dbReference>
<keyword evidence="1 4" id="KW-0853">WD repeat</keyword>
<dbReference type="InterPro" id="IPR036372">
    <property type="entry name" value="BEACH_dom_sf"/>
</dbReference>
<feature type="compositionally biased region" description="Low complexity" evidence="5">
    <location>
        <begin position="26"/>
        <end position="45"/>
    </location>
</feature>
<dbReference type="Proteomes" id="UP000760860">
    <property type="component" value="Unassembled WGS sequence"/>
</dbReference>
<dbReference type="CDD" id="cd16449">
    <property type="entry name" value="RING-HC"/>
    <property type="match status" value="1"/>
</dbReference>
<dbReference type="Gene3D" id="2.30.29.30">
    <property type="entry name" value="Pleckstrin-homology domain (PH domain)/Phosphotyrosine-binding domain (PTB)"/>
    <property type="match status" value="1"/>
</dbReference>
<dbReference type="SUPFAM" id="SSF50978">
    <property type="entry name" value="WD40 repeat-like"/>
    <property type="match status" value="1"/>
</dbReference>
<feature type="region of interest" description="Disordered" evidence="5">
    <location>
        <begin position="1"/>
        <end position="45"/>
    </location>
</feature>
<feature type="compositionally biased region" description="Polar residues" evidence="5">
    <location>
        <begin position="3400"/>
        <end position="3412"/>
    </location>
</feature>
<dbReference type="SUPFAM" id="SSF81837">
    <property type="entry name" value="BEACH domain"/>
    <property type="match status" value="1"/>
</dbReference>
<feature type="compositionally biased region" description="Low complexity" evidence="5">
    <location>
        <begin position="3387"/>
        <end position="3399"/>
    </location>
</feature>
<dbReference type="Pfam" id="PF00400">
    <property type="entry name" value="WD40"/>
    <property type="match status" value="1"/>
</dbReference>
<evidence type="ECO:0000256" key="3">
    <source>
        <dbReference type="PROSITE-ProRule" id="PRU00175"/>
    </source>
</evidence>
<feature type="region of interest" description="Disordered" evidence="5">
    <location>
        <begin position="2695"/>
        <end position="2789"/>
    </location>
</feature>
<dbReference type="PROSITE" id="PS50089">
    <property type="entry name" value="ZF_RING_2"/>
    <property type="match status" value="1"/>
</dbReference>
<dbReference type="InterPro" id="IPR013320">
    <property type="entry name" value="ConA-like_dom_sf"/>
</dbReference>
<dbReference type="VEuPathDB" id="FungiDB:PC110_g4570"/>